<accession>U5J9L6</accession>
<sequence length="54" mass="6006">MIKCVCGQVMKETVEQCFFKEDCKGCGVCENGFVKIVSCENPDCTVCDVDVDFE</sequence>
<organism evidence="1 2">
    <name type="scientific">Bacillus phage vB_BanS-Tsamsa</name>
    <dbReference type="NCBI Taxonomy" id="1308863"/>
    <lineage>
        <taxon>Viruses</taxon>
        <taxon>Duplodnaviria</taxon>
        <taxon>Heunggongvirae</taxon>
        <taxon>Uroviricota</taxon>
        <taxon>Caudoviricetes</taxon>
        <taxon>Joanripponvirinae</taxon>
        <taxon>Tsamsavirus</taxon>
        <taxon>Tsamsavirus tsamsa</taxon>
    </lineage>
</organism>
<proteinExistence type="predicted"/>
<dbReference type="EMBL" id="KC481682">
    <property type="protein sequence ID" value="AGI11968.1"/>
    <property type="molecule type" value="Genomic_DNA"/>
</dbReference>
<keyword evidence="2" id="KW-1185">Reference proteome</keyword>
<dbReference type="GeneID" id="17825260"/>
<evidence type="ECO:0000313" key="1">
    <source>
        <dbReference type="EMBL" id="AGI11968.1"/>
    </source>
</evidence>
<reference evidence="1 2" key="1">
    <citation type="journal article" date="2014" name="PLoS ONE">
        <title>Novel Giant Siphovirus from Bacillus anthracis Features Unusual Genome Characteristics.</title>
        <authorList>
            <person name="Ganz H.H."/>
            <person name="Law C."/>
            <person name="Schmuki M."/>
            <person name="Eichenseher F."/>
            <person name="Calendar R."/>
            <person name="Loessner M.J."/>
            <person name="Getz W.M."/>
            <person name="Korlach J."/>
            <person name="Beyer W."/>
            <person name="Klumpp J."/>
        </authorList>
    </citation>
    <scope>NUCLEOTIDE SEQUENCE [LARGE SCALE GENOMIC DNA]</scope>
</reference>
<protein>
    <submittedName>
        <fullName evidence="1">Uncharacterized protein</fullName>
    </submittedName>
</protein>
<evidence type="ECO:0000313" key="2">
    <source>
        <dbReference type="Proteomes" id="UP000017661"/>
    </source>
</evidence>
<dbReference type="RefSeq" id="YP_008873372.1">
    <property type="nucleotide sequence ID" value="NC_023007.1"/>
</dbReference>
<dbReference type="KEGG" id="vg:17825260"/>
<name>U5J9L6_9CAUD</name>
<dbReference type="Proteomes" id="UP000017661">
    <property type="component" value="Segment"/>
</dbReference>